<feature type="compositionally biased region" description="Basic and acidic residues" evidence="1">
    <location>
        <begin position="715"/>
        <end position="732"/>
    </location>
</feature>
<evidence type="ECO:0000313" key="3">
    <source>
        <dbReference type="Proteomes" id="UP001162131"/>
    </source>
</evidence>
<name>A0AAU9JKI9_9CILI</name>
<feature type="compositionally biased region" description="Polar residues" evidence="1">
    <location>
        <begin position="810"/>
        <end position="830"/>
    </location>
</feature>
<feature type="compositionally biased region" description="Basic and acidic residues" evidence="1">
    <location>
        <begin position="355"/>
        <end position="370"/>
    </location>
</feature>
<accession>A0AAU9JKI9</accession>
<feature type="compositionally biased region" description="Polar residues" evidence="1">
    <location>
        <begin position="735"/>
        <end position="745"/>
    </location>
</feature>
<feature type="compositionally biased region" description="Polar residues" evidence="1">
    <location>
        <begin position="662"/>
        <end position="690"/>
    </location>
</feature>
<comment type="caution">
    <text evidence="2">The sequence shown here is derived from an EMBL/GenBank/DDBJ whole genome shotgun (WGS) entry which is preliminary data.</text>
</comment>
<proteinExistence type="predicted"/>
<feature type="region of interest" description="Disordered" evidence="1">
    <location>
        <begin position="304"/>
        <end position="604"/>
    </location>
</feature>
<dbReference type="EMBL" id="CAJZBQ010000030">
    <property type="protein sequence ID" value="CAG9322260.1"/>
    <property type="molecule type" value="Genomic_DNA"/>
</dbReference>
<keyword evidence="3" id="KW-1185">Reference proteome</keyword>
<protein>
    <submittedName>
        <fullName evidence="2">Uncharacterized protein</fullName>
    </submittedName>
</protein>
<feature type="compositionally biased region" description="Pro residues" evidence="1">
    <location>
        <begin position="309"/>
        <end position="325"/>
    </location>
</feature>
<feature type="compositionally biased region" description="Polar residues" evidence="1">
    <location>
        <begin position="514"/>
        <end position="523"/>
    </location>
</feature>
<sequence>MEKVRLLDPKISSLRQERLKLERKAKLREAHDMQNSVLRTRTIENEIKILQKQQDSAYSRNQKVIMEVLNSINQFSEQTSASALKKSRERLNTAKQQFGEMVTAHYPQWAEAVKDPIEFEKQKYMKSFEDLKKRKSISEDDFKKKLDAHNLILQTQEEYVKELKNDYAMSLQREKILEDAYIQEEQRKIFMSKLQSSIYKDIEDRRRQTAENIKFAREVAEKSFTMETVEIQDAKELWRPSTSPAMNFDENKERLTTPNAHLPQEFSLRRDNQMRPVTPEYTSSSGQDSNNALYEFQQIIMNKKAQPPQQAPQQPPQQLPQPSQQPPQDTLSIPQPKPEEGQGGARTFTFGQAERNTKVPEERPIPDRRPPSIPIQTPPQHGYENIPLEISSPLHPSLPKGDSIEGIPILSSDERPSSPIKPQENPYERPASPVKKQDIYKYDPNLDIGSEHNRIGSIGSNKNEEKVNRSGPSSKNEPETKAFSQIANKFEVDDGDVDLNPYSKGQNRSRRGSQDNSPSQGYKQNEPEPRPAQKPQQYQTIKDPSPRGVPIESQDQIPVVVKSKNQYEPDKYQQEVQQKSKPSPIPLTVSDQGKAKPPSGTQQVIDVDVQPPALILKNKNPEQAQKVPVIKAGSIHTEEESEFEIYTLKTDSSRLSPRNMENPYQTPQHNQVEVQQNYNKPVEVQQNRPAQQARPVEVQQNKPIDVQQIPYQNKPNEKLPPKPESKTQKEGAKNQIPSSISQNTLGKIPEIDIEASLEDSGQLDNPYLSNFSEKKPAERQRSISVHTSQPSFEELKKEKPSLSPIRENDNSLNSSHGSRKNLMSITSPQGVSPRPEPMSPTQSERSSVWNSEPIKLIENPTLNSVPILQRISMIDELIRYAKEKLIKLGRKITAFTEEISMPVLEGLCNTYMRQNNRLNVKSIEELIGFILALARFVPEPFLAPELARSRGNFTEEMILMKLHDQYDNIYRSIKEFLSDSIRNDWIEENLAAMLFTDVLLNYKTSGRQFKRCQGLIKTILNPALSRPASSILNRSTDSDRPKSSSFISGSSSHFKQARTSSGAAPSSVHSSIDQFQEVADLDF</sequence>
<feature type="compositionally biased region" description="Polar residues" evidence="1">
    <location>
        <begin position="280"/>
        <end position="289"/>
    </location>
</feature>
<gene>
    <name evidence="2" type="ORF">BSTOLATCC_MIC30634</name>
</gene>
<evidence type="ECO:0000313" key="2">
    <source>
        <dbReference type="EMBL" id="CAG9322260.1"/>
    </source>
</evidence>
<feature type="region of interest" description="Disordered" evidence="1">
    <location>
        <begin position="1030"/>
        <end position="1071"/>
    </location>
</feature>
<dbReference type="Proteomes" id="UP001162131">
    <property type="component" value="Unassembled WGS sequence"/>
</dbReference>
<evidence type="ECO:0000256" key="1">
    <source>
        <dbReference type="SAM" id="MobiDB-lite"/>
    </source>
</evidence>
<feature type="region of interest" description="Disordered" evidence="1">
    <location>
        <begin position="634"/>
        <end position="848"/>
    </location>
</feature>
<feature type="compositionally biased region" description="Polar residues" evidence="1">
    <location>
        <begin position="782"/>
        <end position="791"/>
    </location>
</feature>
<feature type="region of interest" description="Disordered" evidence="1">
    <location>
        <begin position="238"/>
        <end position="289"/>
    </location>
</feature>
<feature type="compositionally biased region" description="Polar residues" evidence="1">
    <location>
        <begin position="839"/>
        <end position="848"/>
    </location>
</feature>
<feature type="compositionally biased region" description="Low complexity" evidence="1">
    <location>
        <begin position="1043"/>
        <end position="1052"/>
    </location>
</feature>
<dbReference type="AlphaFoldDB" id="A0AAU9JKI9"/>
<feature type="compositionally biased region" description="Low complexity" evidence="1">
    <location>
        <begin position="1060"/>
        <end position="1071"/>
    </location>
</feature>
<organism evidence="2 3">
    <name type="scientific">Blepharisma stoltei</name>
    <dbReference type="NCBI Taxonomy" id="1481888"/>
    <lineage>
        <taxon>Eukaryota</taxon>
        <taxon>Sar</taxon>
        <taxon>Alveolata</taxon>
        <taxon>Ciliophora</taxon>
        <taxon>Postciliodesmatophora</taxon>
        <taxon>Heterotrichea</taxon>
        <taxon>Heterotrichida</taxon>
        <taxon>Blepharismidae</taxon>
        <taxon>Blepharisma</taxon>
    </lineage>
</organism>
<reference evidence="2" key="1">
    <citation type="submission" date="2021-09" db="EMBL/GenBank/DDBJ databases">
        <authorList>
            <consortium name="AG Swart"/>
            <person name="Singh M."/>
            <person name="Singh A."/>
            <person name="Seah K."/>
            <person name="Emmerich C."/>
        </authorList>
    </citation>
    <scope>NUCLEOTIDE SEQUENCE</scope>
    <source>
        <strain evidence="2">ATCC30299</strain>
    </source>
</reference>
<feature type="compositionally biased region" description="Basic and acidic residues" evidence="1">
    <location>
        <begin position="772"/>
        <end position="781"/>
    </location>
</feature>